<dbReference type="AlphaFoldDB" id="A0A3S9XE67"/>
<protein>
    <submittedName>
        <fullName evidence="1">Uncharacterized protein</fullName>
    </submittedName>
</protein>
<accession>A0A3S9XE67</accession>
<dbReference type="RefSeq" id="WP_127163236.1">
    <property type="nucleotide sequence ID" value="NZ_CP029822.1"/>
</dbReference>
<dbReference type="Proteomes" id="UP000273143">
    <property type="component" value="Chromosome"/>
</dbReference>
<reference evidence="2" key="1">
    <citation type="submission" date="2018-06" db="EMBL/GenBank/DDBJ databases">
        <title>Complete genome of Pseudomonas insecticola strain QZS01.</title>
        <authorList>
            <person name="Wang J."/>
            <person name="Su Q."/>
        </authorList>
    </citation>
    <scope>NUCLEOTIDE SEQUENCE [LARGE SCALE GENOMIC DNA]</scope>
    <source>
        <strain evidence="2">QZS01</strain>
    </source>
</reference>
<gene>
    <name evidence="1" type="ORF">DM558_07815</name>
</gene>
<organism evidence="1 2">
    <name type="scientific">Entomomonas moraniae</name>
    <dbReference type="NCBI Taxonomy" id="2213226"/>
    <lineage>
        <taxon>Bacteria</taxon>
        <taxon>Pseudomonadati</taxon>
        <taxon>Pseudomonadota</taxon>
        <taxon>Gammaproteobacteria</taxon>
        <taxon>Pseudomonadales</taxon>
        <taxon>Pseudomonadaceae</taxon>
        <taxon>Entomomonas</taxon>
    </lineage>
</organism>
<proteinExistence type="predicted"/>
<dbReference type="KEGG" id="emo:DM558_07815"/>
<keyword evidence="2" id="KW-1185">Reference proteome</keyword>
<evidence type="ECO:0000313" key="2">
    <source>
        <dbReference type="Proteomes" id="UP000273143"/>
    </source>
</evidence>
<name>A0A3S9XE67_9GAMM</name>
<sequence>MRIEKSVKIVEASDICGWTIGDNYEFRVHEQYPDKNGVIHYYHVKPSNGADAKGYCLCINKDFAIKIAKLLNEDLKRGDV</sequence>
<dbReference type="EMBL" id="CP029822">
    <property type="protein sequence ID" value="AZS50691.1"/>
    <property type="molecule type" value="Genomic_DNA"/>
</dbReference>
<evidence type="ECO:0000313" key="1">
    <source>
        <dbReference type="EMBL" id="AZS50691.1"/>
    </source>
</evidence>